<dbReference type="GO" id="GO:0016740">
    <property type="term" value="F:transferase activity"/>
    <property type="evidence" value="ECO:0007669"/>
    <property type="project" value="UniProtKB-KW"/>
</dbReference>
<dbReference type="EMBL" id="JAQOSP010000058">
    <property type="protein sequence ID" value="MDJ1169394.1"/>
    <property type="molecule type" value="Genomic_DNA"/>
</dbReference>
<sequence length="76" mass="8693">MKLSDNLESNEKIIITWDVCLEYANGHQIILKTYNYQETALEHIDLIYATYGYPMHVAYIVRPSQTQAAVSFALPA</sequence>
<comment type="caution">
    <text evidence="1">The sequence shown here is derived from an EMBL/GenBank/DDBJ whole genome shotgun (WGS) entry which is preliminary data.</text>
</comment>
<protein>
    <submittedName>
        <fullName evidence="1">Family 2 glycosyl transferase</fullName>
    </submittedName>
</protein>
<accession>A0ABT7AR63</accession>
<dbReference type="RefSeq" id="WP_283753152.1">
    <property type="nucleotide sequence ID" value="NZ_JAQOSP010000058.1"/>
</dbReference>
<reference evidence="1 2" key="1">
    <citation type="submission" date="2023-01" db="EMBL/GenBank/DDBJ databases">
        <title>Novel diversity within Roseofilum (Cyanobacteria; Desertifilaceae) from marine benthic mats with descriptions of four novel species.</title>
        <authorList>
            <person name="Wang Y."/>
            <person name="Berthold D.E."/>
            <person name="Hu J."/>
            <person name="Lefler F.W."/>
            <person name="Laughinghouse H.D. IV."/>
        </authorList>
    </citation>
    <scope>NUCLEOTIDE SEQUENCE [LARGE SCALE GENOMIC DNA]</scope>
    <source>
        <strain evidence="1 2">BLCC-M154</strain>
    </source>
</reference>
<keyword evidence="1" id="KW-0808">Transferase</keyword>
<gene>
    <name evidence="1" type="ORF">PMG71_08150</name>
</gene>
<organism evidence="1 2">
    <name type="scientific">Roseofilum acuticapitatum BLCC-M154</name>
    <dbReference type="NCBI Taxonomy" id="3022444"/>
    <lineage>
        <taxon>Bacteria</taxon>
        <taxon>Bacillati</taxon>
        <taxon>Cyanobacteriota</taxon>
        <taxon>Cyanophyceae</taxon>
        <taxon>Desertifilales</taxon>
        <taxon>Desertifilaceae</taxon>
        <taxon>Roseofilum</taxon>
        <taxon>Roseofilum acuticapitatum</taxon>
    </lineage>
</organism>
<dbReference type="Proteomes" id="UP001235303">
    <property type="component" value="Unassembled WGS sequence"/>
</dbReference>
<evidence type="ECO:0000313" key="2">
    <source>
        <dbReference type="Proteomes" id="UP001235303"/>
    </source>
</evidence>
<keyword evidence="2" id="KW-1185">Reference proteome</keyword>
<name>A0ABT7AR63_9CYAN</name>
<evidence type="ECO:0000313" key="1">
    <source>
        <dbReference type="EMBL" id="MDJ1169394.1"/>
    </source>
</evidence>
<proteinExistence type="predicted"/>